<dbReference type="HAMAP" id="MF_01008">
    <property type="entry name" value="MraZ"/>
    <property type="match status" value="1"/>
</dbReference>
<keyword evidence="8" id="KW-0131">Cell cycle</keyword>
<dbReference type="Gene3D" id="3.40.1550.20">
    <property type="entry name" value="Transcriptional regulator MraZ domain"/>
    <property type="match status" value="1"/>
</dbReference>
<dbReference type="InterPro" id="IPR035642">
    <property type="entry name" value="MraZ_N"/>
</dbReference>
<evidence type="ECO:0000256" key="6">
    <source>
        <dbReference type="ARBA" id="ARBA00023163"/>
    </source>
</evidence>
<keyword evidence="4" id="KW-0805">Transcription regulation</keyword>
<dbReference type="GO" id="GO:0003700">
    <property type="term" value="F:DNA-binding transcription factor activity"/>
    <property type="evidence" value="ECO:0007669"/>
    <property type="project" value="InterPro"/>
</dbReference>
<dbReference type="InterPro" id="IPR038619">
    <property type="entry name" value="MraZ_sf"/>
</dbReference>
<evidence type="ECO:0000259" key="7">
    <source>
        <dbReference type="PROSITE" id="PS51740"/>
    </source>
</evidence>
<feature type="domain" description="SpoVT-AbrB" evidence="7">
    <location>
        <begin position="77"/>
        <end position="120"/>
    </location>
</feature>
<gene>
    <name evidence="8" type="ORF">MNBD_NITROSPINAE04-1419</name>
</gene>
<keyword evidence="8" id="KW-0132">Cell division</keyword>
<dbReference type="GO" id="GO:0051301">
    <property type="term" value="P:cell division"/>
    <property type="evidence" value="ECO:0007669"/>
    <property type="project" value="UniProtKB-KW"/>
</dbReference>
<accession>A0A3B1C0G6</accession>
<dbReference type="AlphaFoldDB" id="A0A3B1C0G6"/>
<evidence type="ECO:0000256" key="1">
    <source>
        <dbReference type="ARBA" id="ARBA00013860"/>
    </source>
</evidence>
<reference evidence="8" key="1">
    <citation type="submission" date="2018-06" db="EMBL/GenBank/DDBJ databases">
        <authorList>
            <person name="Zhirakovskaya E."/>
        </authorList>
    </citation>
    <scope>NUCLEOTIDE SEQUENCE</scope>
</reference>
<dbReference type="GO" id="GO:2000143">
    <property type="term" value="P:negative regulation of DNA-templated transcription initiation"/>
    <property type="evidence" value="ECO:0007669"/>
    <property type="project" value="TreeGrafter"/>
</dbReference>
<dbReference type="InterPro" id="IPR020603">
    <property type="entry name" value="MraZ_dom"/>
</dbReference>
<evidence type="ECO:0000256" key="5">
    <source>
        <dbReference type="ARBA" id="ARBA00023125"/>
    </source>
</evidence>
<protein>
    <recommendedName>
        <fullName evidence="1">Transcriptional regulator MraZ</fullName>
    </recommendedName>
</protein>
<dbReference type="EMBL" id="UOGA01000114">
    <property type="protein sequence ID" value="VAX18073.1"/>
    <property type="molecule type" value="Genomic_DNA"/>
</dbReference>
<dbReference type="InterPro" id="IPR003444">
    <property type="entry name" value="MraZ"/>
</dbReference>
<dbReference type="Pfam" id="PF02381">
    <property type="entry name" value="MraZ"/>
    <property type="match status" value="2"/>
</dbReference>
<dbReference type="InterPro" id="IPR035644">
    <property type="entry name" value="MraZ_C"/>
</dbReference>
<keyword evidence="3" id="KW-0677">Repeat</keyword>
<proteinExistence type="inferred from homology"/>
<dbReference type="CDD" id="cd16321">
    <property type="entry name" value="MraZ_C"/>
    <property type="match status" value="1"/>
</dbReference>
<dbReference type="InterPro" id="IPR037914">
    <property type="entry name" value="SpoVT-AbrB_sf"/>
</dbReference>
<name>A0A3B1C0G6_9ZZZZ</name>
<dbReference type="CDD" id="cd16320">
    <property type="entry name" value="MraZ_N"/>
    <property type="match status" value="1"/>
</dbReference>
<evidence type="ECO:0000313" key="8">
    <source>
        <dbReference type="EMBL" id="VAX18073.1"/>
    </source>
</evidence>
<dbReference type="PANTHER" id="PTHR34701">
    <property type="entry name" value="TRANSCRIPTIONAL REGULATOR MRAZ"/>
    <property type="match status" value="1"/>
</dbReference>
<dbReference type="GO" id="GO:0000976">
    <property type="term" value="F:transcription cis-regulatory region binding"/>
    <property type="evidence" value="ECO:0007669"/>
    <property type="project" value="TreeGrafter"/>
</dbReference>
<organism evidence="8">
    <name type="scientific">hydrothermal vent metagenome</name>
    <dbReference type="NCBI Taxonomy" id="652676"/>
    <lineage>
        <taxon>unclassified sequences</taxon>
        <taxon>metagenomes</taxon>
        <taxon>ecological metagenomes</taxon>
    </lineage>
</organism>
<dbReference type="InterPro" id="IPR007159">
    <property type="entry name" value="SpoVT-AbrB_dom"/>
</dbReference>
<feature type="domain" description="SpoVT-AbrB" evidence="7">
    <location>
        <begin position="5"/>
        <end position="50"/>
    </location>
</feature>
<dbReference type="SUPFAM" id="SSF89447">
    <property type="entry name" value="AbrB/MazE/MraZ-like"/>
    <property type="match status" value="1"/>
</dbReference>
<dbReference type="PANTHER" id="PTHR34701:SF1">
    <property type="entry name" value="TRANSCRIPTIONAL REGULATOR MRAZ"/>
    <property type="match status" value="1"/>
</dbReference>
<evidence type="ECO:0000256" key="3">
    <source>
        <dbReference type="ARBA" id="ARBA00022737"/>
    </source>
</evidence>
<evidence type="ECO:0000256" key="2">
    <source>
        <dbReference type="ARBA" id="ARBA00022490"/>
    </source>
</evidence>
<keyword evidence="5" id="KW-0238">DNA-binding</keyword>
<keyword evidence="6" id="KW-0804">Transcription</keyword>
<evidence type="ECO:0000256" key="4">
    <source>
        <dbReference type="ARBA" id="ARBA00023015"/>
    </source>
</evidence>
<sequence>MFIGRHDVSVDPKGRIHLPAKVRDVLLNIYEPPLIVTVSDRRLAGYPAKQWLGKYEQLEAGPYSPEKDDLLRAIAENAEEVPIKNGRILIPARLREYAGIERDAVIVGRIRNIEIWSAERHKEISAKLESGELSQQLRELGF</sequence>
<dbReference type="PROSITE" id="PS51740">
    <property type="entry name" value="SPOVT_ABRB"/>
    <property type="match status" value="2"/>
</dbReference>
<keyword evidence="2" id="KW-0963">Cytoplasm</keyword>